<dbReference type="STRING" id="1993.SAMN04489713_1011158"/>
<dbReference type="AlphaFoldDB" id="A0A1I4Y4M0"/>
<dbReference type="EMBL" id="FOVH01000001">
    <property type="protein sequence ID" value="SFN32440.1"/>
    <property type="molecule type" value="Genomic_DNA"/>
</dbReference>
<dbReference type="InterPro" id="IPR037401">
    <property type="entry name" value="SnoaL-like"/>
</dbReference>
<dbReference type="SUPFAM" id="SSF54427">
    <property type="entry name" value="NTF2-like"/>
    <property type="match status" value="1"/>
</dbReference>
<evidence type="ECO:0000313" key="2">
    <source>
        <dbReference type="EMBL" id="SFN32440.1"/>
    </source>
</evidence>
<dbReference type="Gene3D" id="3.10.450.50">
    <property type="match status" value="1"/>
</dbReference>
<evidence type="ECO:0000259" key="1">
    <source>
        <dbReference type="Pfam" id="PF13577"/>
    </source>
</evidence>
<feature type="domain" description="SnoaL-like" evidence="1">
    <location>
        <begin position="6"/>
        <end position="133"/>
    </location>
</feature>
<dbReference type="Proteomes" id="UP000183413">
    <property type="component" value="Unassembled WGS sequence"/>
</dbReference>
<reference evidence="2 3" key="1">
    <citation type="submission" date="2016-10" db="EMBL/GenBank/DDBJ databases">
        <authorList>
            <person name="de Groot N.N."/>
        </authorList>
    </citation>
    <scope>NUCLEOTIDE SEQUENCE [LARGE SCALE GENOMIC DNA]</scope>
    <source>
        <strain evidence="2 3">DSM 43067</strain>
    </source>
</reference>
<gene>
    <name evidence="2" type="ORF">SAMN04489713_1011158</name>
</gene>
<name>A0A1I4Y4M0_9ACTN</name>
<proteinExistence type="predicted"/>
<dbReference type="InParanoid" id="A0A1I4Y4M0"/>
<evidence type="ECO:0000313" key="3">
    <source>
        <dbReference type="Proteomes" id="UP000183413"/>
    </source>
</evidence>
<accession>A0A1I4Y4M0</accession>
<dbReference type="eggNOG" id="ENOG5033CSY">
    <property type="taxonomic scope" value="Bacteria"/>
</dbReference>
<dbReference type="OrthoDB" id="981191at2"/>
<protein>
    <submittedName>
        <fullName evidence="2">SnoaL-like domain-containing protein</fullName>
    </submittedName>
</protein>
<sequence length="154" mass="17269">MNGAGTLLDRIRITDVVANLAHAQDSKDWERFRDLFADRMTLDLTGRSGEPAEELTADEMTAKARTIIDGFACTHHASSNLLIEVSGATARCRAHMVAYHHVPTPGVDHLTMRGYWQLDLVDTNGKWVIQRWTIVRTAPWEGNPDLYRIAREGA</sequence>
<dbReference type="GeneID" id="99656998"/>
<dbReference type="CDD" id="cd00531">
    <property type="entry name" value="NTF2_like"/>
    <property type="match status" value="1"/>
</dbReference>
<dbReference type="RefSeq" id="WP_075020083.1">
    <property type="nucleotide sequence ID" value="NZ_CP083237.1"/>
</dbReference>
<keyword evidence="3" id="KW-1185">Reference proteome</keyword>
<organism evidence="2 3">
    <name type="scientific">Actinomadura madurae</name>
    <dbReference type="NCBI Taxonomy" id="1993"/>
    <lineage>
        <taxon>Bacteria</taxon>
        <taxon>Bacillati</taxon>
        <taxon>Actinomycetota</taxon>
        <taxon>Actinomycetes</taxon>
        <taxon>Streptosporangiales</taxon>
        <taxon>Thermomonosporaceae</taxon>
        <taxon>Actinomadura</taxon>
    </lineage>
</organism>
<dbReference type="Pfam" id="PF13577">
    <property type="entry name" value="SnoaL_4"/>
    <property type="match status" value="1"/>
</dbReference>
<dbReference type="InterPro" id="IPR032710">
    <property type="entry name" value="NTF2-like_dom_sf"/>
</dbReference>